<organism evidence="2 3">
    <name type="scientific">Candidatus Woesebacteria bacterium GW2011_GWA1_39_21</name>
    <dbReference type="NCBI Taxonomy" id="1618550"/>
    <lineage>
        <taxon>Bacteria</taxon>
        <taxon>Candidatus Woeseibacteriota</taxon>
    </lineage>
</organism>
<protein>
    <recommendedName>
        <fullName evidence="4">Type 4 fimbrial biogenesis protein PilX N-terminal domain-containing protein</fullName>
    </recommendedName>
</protein>
<name>A0A0G0QJD3_9BACT</name>
<evidence type="ECO:0000313" key="2">
    <source>
        <dbReference type="EMBL" id="KKR10535.1"/>
    </source>
</evidence>
<feature type="transmembrane region" description="Helical" evidence="1">
    <location>
        <begin position="12"/>
        <end position="36"/>
    </location>
</feature>
<sequence length="131" mass="14031">MLGKTDKQKENGYIALSTVLIVLALVLLIGVSTALLSVNDLQSAISGKMANSSTDVVEACVEDVLMKLSKNNNISAGVVSLLDNTCSVTLNSHIGNVWDFTVSADVEGYYKAVRINVTRDVTIVVNNWNDV</sequence>
<gene>
    <name evidence="2" type="ORF">UT39_C0018G0008</name>
</gene>
<dbReference type="EMBL" id="LBWP01000018">
    <property type="protein sequence ID" value="KKR10535.1"/>
    <property type="molecule type" value="Genomic_DNA"/>
</dbReference>
<keyword evidence="1" id="KW-1133">Transmembrane helix</keyword>
<reference evidence="2 3" key="1">
    <citation type="journal article" date="2015" name="Nature">
        <title>rRNA introns, odd ribosomes, and small enigmatic genomes across a large radiation of phyla.</title>
        <authorList>
            <person name="Brown C.T."/>
            <person name="Hug L.A."/>
            <person name="Thomas B.C."/>
            <person name="Sharon I."/>
            <person name="Castelle C.J."/>
            <person name="Singh A."/>
            <person name="Wilkins M.J."/>
            <person name="Williams K.H."/>
            <person name="Banfield J.F."/>
        </authorList>
    </citation>
    <scope>NUCLEOTIDE SEQUENCE [LARGE SCALE GENOMIC DNA]</scope>
</reference>
<evidence type="ECO:0008006" key="4">
    <source>
        <dbReference type="Google" id="ProtNLM"/>
    </source>
</evidence>
<accession>A0A0G0QJD3</accession>
<dbReference type="Proteomes" id="UP000034246">
    <property type="component" value="Unassembled WGS sequence"/>
</dbReference>
<proteinExistence type="predicted"/>
<keyword evidence="1" id="KW-0812">Transmembrane</keyword>
<evidence type="ECO:0000313" key="3">
    <source>
        <dbReference type="Proteomes" id="UP000034246"/>
    </source>
</evidence>
<evidence type="ECO:0000256" key="1">
    <source>
        <dbReference type="SAM" id="Phobius"/>
    </source>
</evidence>
<dbReference type="STRING" id="1618550.UT39_C0018G0008"/>
<dbReference type="AlphaFoldDB" id="A0A0G0QJD3"/>
<comment type="caution">
    <text evidence="2">The sequence shown here is derived from an EMBL/GenBank/DDBJ whole genome shotgun (WGS) entry which is preliminary data.</text>
</comment>
<keyword evidence="1" id="KW-0472">Membrane</keyword>